<dbReference type="Proteomes" id="UP000035489">
    <property type="component" value="Unassembled WGS sequence"/>
</dbReference>
<keyword evidence="3 5" id="KW-0732">Signal</keyword>
<dbReference type="InterPro" id="IPR028081">
    <property type="entry name" value="Leu-bd"/>
</dbReference>
<evidence type="ECO:0000256" key="2">
    <source>
        <dbReference type="ARBA" id="ARBA00022448"/>
    </source>
</evidence>
<keyword evidence="8" id="KW-1185">Reference proteome</keyword>
<dbReference type="STRING" id="1225564.AA309_11165"/>
<dbReference type="RefSeq" id="WP_047189083.1">
    <property type="nucleotide sequence ID" value="NZ_LCYG01000023.1"/>
</dbReference>
<dbReference type="SUPFAM" id="SSF53822">
    <property type="entry name" value="Periplasmic binding protein-like I"/>
    <property type="match status" value="1"/>
</dbReference>
<dbReference type="CDD" id="cd06342">
    <property type="entry name" value="PBP1_ABC_LIVBP-like"/>
    <property type="match status" value="1"/>
</dbReference>
<feature type="domain" description="Leucine-binding protein" evidence="6">
    <location>
        <begin position="26"/>
        <end position="351"/>
    </location>
</feature>
<evidence type="ECO:0000313" key="7">
    <source>
        <dbReference type="EMBL" id="KLK93109.1"/>
    </source>
</evidence>
<dbReference type="AlphaFoldDB" id="A0A0H1RDF1"/>
<evidence type="ECO:0000256" key="4">
    <source>
        <dbReference type="ARBA" id="ARBA00022970"/>
    </source>
</evidence>
<organism evidence="7 8">
    <name type="scientific">Microvirga vignae</name>
    <dbReference type="NCBI Taxonomy" id="1225564"/>
    <lineage>
        <taxon>Bacteria</taxon>
        <taxon>Pseudomonadati</taxon>
        <taxon>Pseudomonadota</taxon>
        <taxon>Alphaproteobacteria</taxon>
        <taxon>Hyphomicrobiales</taxon>
        <taxon>Methylobacteriaceae</taxon>
        <taxon>Microvirga</taxon>
    </lineage>
</organism>
<reference evidence="7 8" key="1">
    <citation type="submission" date="2015-05" db="EMBL/GenBank/DDBJ databases">
        <title>Draft genome sequence of Microvirga vignae strain BR3299, a novel nitrogen fixing bacteria isolated from Brazil semi-aired region.</title>
        <authorList>
            <person name="Zilli J.E."/>
            <person name="Passos S.R."/>
            <person name="Leite J."/>
            <person name="Baldani J.I."/>
            <person name="Xavier G.R."/>
            <person name="Rumjaneck N.G."/>
            <person name="Simoes-Araujo J.L."/>
        </authorList>
    </citation>
    <scope>NUCLEOTIDE SEQUENCE [LARGE SCALE GENOMIC DNA]</scope>
    <source>
        <strain evidence="7 8">BR3299</strain>
    </source>
</reference>
<feature type="chain" id="PRO_5002592988" evidence="5">
    <location>
        <begin position="24"/>
        <end position="372"/>
    </location>
</feature>
<evidence type="ECO:0000259" key="6">
    <source>
        <dbReference type="Pfam" id="PF13458"/>
    </source>
</evidence>
<dbReference type="InterPro" id="IPR000709">
    <property type="entry name" value="Leu_Ile_Val-bd"/>
</dbReference>
<evidence type="ECO:0000256" key="3">
    <source>
        <dbReference type="ARBA" id="ARBA00022729"/>
    </source>
</evidence>
<evidence type="ECO:0000256" key="1">
    <source>
        <dbReference type="ARBA" id="ARBA00010062"/>
    </source>
</evidence>
<evidence type="ECO:0000256" key="5">
    <source>
        <dbReference type="SAM" id="SignalP"/>
    </source>
</evidence>
<proteinExistence type="inferred from homology"/>
<dbReference type="InterPro" id="IPR028082">
    <property type="entry name" value="Peripla_BP_I"/>
</dbReference>
<dbReference type="PRINTS" id="PR00337">
    <property type="entry name" value="LEUILEVALBP"/>
</dbReference>
<dbReference type="PATRIC" id="fig|1225564.3.peg.2905"/>
<sequence length="372" mass="39623">MNVRPLLSLSALSLLTATGVARAEDITVAVAGPMTGAVASIGEQIRRGAELAAEAINKNGGVNGKTIKISIQDDACDPKQAVAIANRILSTGIKFVNGHACSGSSIPAAEVYGENNILMMSPASSAPKLTDDAAKNGYTTILRLYGRDDAQGRFIGPWIKEKYGTKKIAILHDKSAYGKGLADVVKEDLNKAGVREVLYEGINAGEKDYTAVVNRLKSAGVEFLYFGGYHTEAGLIKRQAADQNYQFQLMMGDSLATPEFWSVAGPAGEGTLFTFPPDARENEAAKTALEQFKQINFTPEGFTLFSYAVIQAIAGGIAKANSTDPVAVAKALRTSSVDTVVGPVSFDEKGDVKNPRYDINVWKDGKYSKLTQ</sequence>
<dbReference type="GO" id="GO:0006865">
    <property type="term" value="P:amino acid transport"/>
    <property type="evidence" value="ECO:0007669"/>
    <property type="project" value="UniProtKB-KW"/>
</dbReference>
<dbReference type="EMBL" id="LCYG01000023">
    <property type="protein sequence ID" value="KLK93109.1"/>
    <property type="molecule type" value="Genomic_DNA"/>
</dbReference>
<dbReference type="PANTHER" id="PTHR47151:SF2">
    <property type="entry name" value="AMINO ACID BINDING PROTEIN"/>
    <property type="match status" value="1"/>
</dbReference>
<dbReference type="Gene3D" id="3.40.50.2300">
    <property type="match status" value="2"/>
</dbReference>
<keyword evidence="2" id="KW-0813">Transport</keyword>
<accession>A0A0H1RDF1</accession>
<name>A0A0H1RDF1_9HYPH</name>
<gene>
    <name evidence="7" type="ORF">AA309_11165</name>
</gene>
<protein>
    <submittedName>
        <fullName evidence="7">ABC transporter</fullName>
    </submittedName>
</protein>
<dbReference type="PANTHER" id="PTHR47151">
    <property type="entry name" value="LEU/ILE/VAL-BINDING ABC TRANSPORTER SUBUNIT"/>
    <property type="match status" value="1"/>
</dbReference>
<comment type="similarity">
    <text evidence="1">Belongs to the leucine-binding protein family.</text>
</comment>
<keyword evidence="4" id="KW-0029">Amino-acid transport</keyword>
<evidence type="ECO:0000313" key="8">
    <source>
        <dbReference type="Proteomes" id="UP000035489"/>
    </source>
</evidence>
<feature type="signal peptide" evidence="5">
    <location>
        <begin position="1"/>
        <end position="23"/>
    </location>
</feature>
<comment type="caution">
    <text evidence="7">The sequence shown here is derived from an EMBL/GenBank/DDBJ whole genome shotgun (WGS) entry which is preliminary data.</text>
</comment>
<dbReference type="Pfam" id="PF13458">
    <property type="entry name" value="Peripla_BP_6"/>
    <property type="match status" value="1"/>
</dbReference>
<dbReference type="OrthoDB" id="9768386at2"/>